<gene>
    <name evidence="1" type="ORF">S01H4_13892</name>
</gene>
<feature type="non-terminal residue" evidence="1">
    <location>
        <position position="1"/>
    </location>
</feature>
<organism evidence="1">
    <name type="scientific">marine sediment metagenome</name>
    <dbReference type="NCBI Taxonomy" id="412755"/>
    <lineage>
        <taxon>unclassified sequences</taxon>
        <taxon>metagenomes</taxon>
        <taxon>ecological metagenomes</taxon>
    </lineage>
</organism>
<reference evidence="1" key="1">
    <citation type="journal article" date="2014" name="Front. Microbiol.">
        <title>High frequency of phylogenetically diverse reductive dehalogenase-homologous genes in deep subseafloor sedimentary metagenomes.</title>
        <authorList>
            <person name="Kawai M."/>
            <person name="Futagami T."/>
            <person name="Toyoda A."/>
            <person name="Takaki Y."/>
            <person name="Nishi S."/>
            <person name="Hori S."/>
            <person name="Arai W."/>
            <person name="Tsubouchi T."/>
            <person name="Morono Y."/>
            <person name="Uchiyama I."/>
            <person name="Ito T."/>
            <person name="Fujiyama A."/>
            <person name="Inagaki F."/>
            <person name="Takami H."/>
        </authorList>
    </citation>
    <scope>NUCLEOTIDE SEQUENCE</scope>
    <source>
        <strain evidence="1">Expedition CK06-06</strain>
    </source>
</reference>
<dbReference type="Gene3D" id="3.40.50.12780">
    <property type="entry name" value="N-terminal domain of ligase-like"/>
    <property type="match status" value="1"/>
</dbReference>
<dbReference type="InterPro" id="IPR042099">
    <property type="entry name" value="ANL_N_sf"/>
</dbReference>
<dbReference type="InterPro" id="IPR053158">
    <property type="entry name" value="CapK_Type1_Caps_Biosynth"/>
</dbReference>
<evidence type="ECO:0008006" key="2">
    <source>
        <dbReference type="Google" id="ProtNLM"/>
    </source>
</evidence>
<comment type="caution">
    <text evidence="1">The sequence shown here is derived from an EMBL/GenBank/DDBJ whole genome shotgun (WGS) entry which is preliminary data.</text>
</comment>
<dbReference type="SUPFAM" id="SSF56801">
    <property type="entry name" value="Acetyl-CoA synthetase-like"/>
    <property type="match status" value="1"/>
</dbReference>
<name>X1ACS2_9ZZZZ</name>
<sequence>PGLILAYTNSIEELARFIQAHHLSVYSPLVIMTAAGVLYPEVKAKIEEVFHTTVFNRYGSREVSDMACSCEKDEGLHLIPAVNYLEIVDDEGRQVKPGIPGNIIVTLLTNYTMPLIRYQIGDIGVLSDKDCSCGRGLPLLEKVKGRIRSVFRNKQGDLIDGGIFIRLFYFRENIKQFQVIQEWFC</sequence>
<protein>
    <recommendedName>
        <fullName evidence="2">AMP-dependent synthetase/ligase domain-containing protein</fullName>
    </recommendedName>
</protein>
<accession>X1ACS2</accession>
<dbReference type="PANTHER" id="PTHR36932:SF1">
    <property type="entry name" value="CAPSULAR POLYSACCHARIDE BIOSYNTHESIS PROTEIN"/>
    <property type="match status" value="1"/>
</dbReference>
<dbReference type="AlphaFoldDB" id="X1ACS2"/>
<evidence type="ECO:0000313" key="1">
    <source>
        <dbReference type="EMBL" id="GAG57881.1"/>
    </source>
</evidence>
<proteinExistence type="predicted"/>
<dbReference type="PANTHER" id="PTHR36932">
    <property type="entry name" value="CAPSULAR POLYSACCHARIDE BIOSYNTHESIS PROTEIN"/>
    <property type="match status" value="1"/>
</dbReference>
<dbReference type="EMBL" id="BART01006106">
    <property type="protein sequence ID" value="GAG57881.1"/>
    <property type="molecule type" value="Genomic_DNA"/>
</dbReference>